<protein>
    <submittedName>
        <fullName evidence="4">Arylsulfatase A</fullName>
    </submittedName>
</protein>
<dbReference type="PANTHER" id="PTHR42693">
    <property type="entry name" value="ARYLSULFATASE FAMILY MEMBER"/>
    <property type="match status" value="1"/>
</dbReference>
<organism evidence="4 5">
    <name type="scientific">Vibrio nigripulchritudo SOn1</name>
    <dbReference type="NCBI Taxonomy" id="1238450"/>
    <lineage>
        <taxon>Bacteria</taxon>
        <taxon>Pseudomonadati</taxon>
        <taxon>Pseudomonadota</taxon>
        <taxon>Gammaproteobacteria</taxon>
        <taxon>Vibrionales</taxon>
        <taxon>Vibrionaceae</taxon>
        <taxon>Vibrio</taxon>
    </lineage>
</organism>
<comment type="similarity">
    <text evidence="1">Belongs to the sulfatase family.</text>
</comment>
<keyword evidence="2" id="KW-0378">Hydrolase</keyword>
<feature type="domain" description="Sulfatase N-terminal" evidence="3">
    <location>
        <begin position="4"/>
        <end position="355"/>
    </location>
</feature>
<dbReference type="Gene3D" id="3.30.1120.10">
    <property type="match status" value="1"/>
</dbReference>
<sequence>MQRPNLLYVFPDQFRQMAMGFWNHPDFQDCLPGKPDPVHTPNLDKLSKEALVLTNAVSNCPLCSPHRGSLFTGMYPNKSGVPLNCNSDRLNSDLPQSATCLTDVLAQSGYSVGYIGKWHLDFPTPNNPEKPGCFVDPNTPAWDSYTEPTRRHGIDYWYGYGTFDQHKNPHYYDNDGKRTEPKEWSAKHEADKAIAYLNNSDNQRDPNQPFALFVSMNPPHSPYQSLDDCMEDDLALYQDKPLEQLLVRENADLNCDKVASAPYYFANVTGVDREFGRILKALKETGEWENTLVVFTSDHGETLCAHGLDDAKNAIYNEAFNVPFLMKLPFQNRPAISHRFMSSPDIMPTVLGLLGLSEDTPQHIQGTNLAPEIIANNDESGCALYIKNLDGERDDQGKIVSYFPVSRGVKTERYSLVITINRQRELDSVLLFDNQTDPYQLQSLDFNPTHAVEQTLLLQLAGELSRISDPWAEQQILADLVPYDTECKQEKQ</sequence>
<dbReference type="InterPro" id="IPR000917">
    <property type="entry name" value="Sulfatase_N"/>
</dbReference>
<dbReference type="Proteomes" id="UP000018211">
    <property type="component" value="Unassembled WGS sequence"/>
</dbReference>
<dbReference type="CDD" id="cd16034">
    <property type="entry name" value="sulfatase_like"/>
    <property type="match status" value="1"/>
</dbReference>
<evidence type="ECO:0000313" key="5">
    <source>
        <dbReference type="Proteomes" id="UP000018211"/>
    </source>
</evidence>
<dbReference type="Gene3D" id="3.40.720.10">
    <property type="entry name" value="Alkaline Phosphatase, subunit A"/>
    <property type="match status" value="1"/>
</dbReference>
<evidence type="ECO:0000313" key="4">
    <source>
        <dbReference type="EMBL" id="CCO49834.1"/>
    </source>
</evidence>
<name>A0AAV2VYI4_9VIBR</name>
<dbReference type="AlphaFoldDB" id="A0AAV2VYI4"/>
<evidence type="ECO:0000259" key="3">
    <source>
        <dbReference type="Pfam" id="PF00884"/>
    </source>
</evidence>
<accession>A0AAV2VYI4</accession>
<gene>
    <name evidence="4" type="ORF">VIBNISOn1_900058</name>
</gene>
<dbReference type="GO" id="GO:0004065">
    <property type="term" value="F:arylsulfatase activity"/>
    <property type="evidence" value="ECO:0007669"/>
    <property type="project" value="TreeGrafter"/>
</dbReference>
<dbReference type="SUPFAM" id="SSF53649">
    <property type="entry name" value="Alkaline phosphatase-like"/>
    <property type="match status" value="1"/>
</dbReference>
<reference evidence="4 5" key="1">
    <citation type="journal article" date="2013" name="ISME J.">
        <title>Comparative genomics of pathogenic lineages of Vibrio nigripulchritudo identifies virulence-associated traits.</title>
        <authorList>
            <person name="Goudenege D."/>
            <person name="Labreuche Y."/>
            <person name="Krin E."/>
            <person name="Ansquer D."/>
            <person name="Mangenot S."/>
            <person name="Calteau A."/>
            <person name="Medigue C."/>
            <person name="Mazel D."/>
            <person name="Polz M.F."/>
            <person name="Le Roux F."/>
        </authorList>
    </citation>
    <scope>NUCLEOTIDE SEQUENCE [LARGE SCALE GENOMIC DNA]</scope>
    <source>
        <strain evidence="4 5">SOn1</strain>
    </source>
</reference>
<dbReference type="Pfam" id="PF00884">
    <property type="entry name" value="Sulfatase"/>
    <property type="match status" value="1"/>
</dbReference>
<proteinExistence type="inferred from homology"/>
<dbReference type="PANTHER" id="PTHR42693:SF53">
    <property type="entry name" value="ENDO-4-O-SULFATASE"/>
    <property type="match status" value="1"/>
</dbReference>
<dbReference type="InterPro" id="IPR050738">
    <property type="entry name" value="Sulfatase"/>
</dbReference>
<evidence type="ECO:0000256" key="2">
    <source>
        <dbReference type="ARBA" id="ARBA00022801"/>
    </source>
</evidence>
<dbReference type="InterPro" id="IPR017850">
    <property type="entry name" value="Alkaline_phosphatase_core_sf"/>
</dbReference>
<dbReference type="EMBL" id="CAOF01000187">
    <property type="protein sequence ID" value="CCO49834.1"/>
    <property type="molecule type" value="Genomic_DNA"/>
</dbReference>
<evidence type="ECO:0000256" key="1">
    <source>
        <dbReference type="ARBA" id="ARBA00008779"/>
    </source>
</evidence>
<comment type="caution">
    <text evidence="4">The sequence shown here is derived from an EMBL/GenBank/DDBJ whole genome shotgun (WGS) entry which is preliminary data.</text>
</comment>
<dbReference type="RefSeq" id="WP_022613849.1">
    <property type="nucleotide sequence ID" value="NZ_LK391965.1"/>
</dbReference>